<keyword evidence="8" id="KW-0267">Excision nuclease</keyword>
<dbReference type="GO" id="GO:0005737">
    <property type="term" value="C:cytoplasm"/>
    <property type="evidence" value="ECO:0007669"/>
    <property type="project" value="UniProtKB-SubCell"/>
</dbReference>
<evidence type="ECO:0000313" key="16">
    <source>
        <dbReference type="Proteomes" id="UP000033423"/>
    </source>
</evidence>
<comment type="caution">
    <text evidence="15">The sequence shown here is derived from an EMBL/GenBank/DDBJ whole genome shotgun (WGS) entry which is preliminary data.</text>
</comment>
<accession>A0A0F3GLN7</accession>
<dbReference type="Proteomes" id="UP000033423">
    <property type="component" value="Unassembled WGS sequence"/>
</dbReference>
<evidence type="ECO:0000256" key="7">
    <source>
        <dbReference type="ARBA" id="ARBA00022840"/>
    </source>
</evidence>
<evidence type="ECO:0000256" key="5">
    <source>
        <dbReference type="ARBA" id="ARBA00022763"/>
    </source>
</evidence>
<dbReference type="PANTHER" id="PTHR43152:SF3">
    <property type="entry name" value="UVRABC SYSTEM PROTEIN A"/>
    <property type="match status" value="1"/>
</dbReference>
<dbReference type="PATRIC" id="fig|29290.4.peg.6533"/>
<evidence type="ECO:0000256" key="14">
    <source>
        <dbReference type="SAM" id="MobiDB-lite"/>
    </source>
</evidence>
<evidence type="ECO:0000256" key="12">
    <source>
        <dbReference type="ARBA" id="ARBA00039316"/>
    </source>
</evidence>
<evidence type="ECO:0000313" key="15">
    <source>
        <dbReference type="EMBL" id="KJU82874.1"/>
    </source>
</evidence>
<keyword evidence="5" id="KW-0227">DNA damage</keyword>
<keyword evidence="3" id="KW-0677">Repeat</keyword>
<keyword evidence="16" id="KW-1185">Reference proteome</keyword>
<keyword evidence="9" id="KW-0238">DNA-binding</keyword>
<dbReference type="PANTHER" id="PTHR43152">
    <property type="entry name" value="UVRABC SYSTEM PROTEIN A"/>
    <property type="match status" value="1"/>
</dbReference>
<dbReference type="AlphaFoldDB" id="A0A0F3GLN7"/>
<dbReference type="GO" id="GO:0016887">
    <property type="term" value="F:ATP hydrolysis activity"/>
    <property type="evidence" value="ECO:0007669"/>
    <property type="project" value="InterPro"/>
</dbReference>
<evidence type="ECO:0000256" key="6">
    <source>
        <dbReference type="ARBA" id="ARBA00022769"/>
    </source>
</evidence>
<evidence type="ECO:0000256" key="9">
    <source>
        <dbReference type="ARBA" id="ARBA00023125"/>
    </source>
</evidence>
<evidence type="ECO:0000256" key="2">
    <source>
        <dbReference type="ARBA" id="ARBA00022490"/>
    </source>
</evidence>
<organism evidence="15 16">
    <name type="scientific">Candidatus Magnetobacterium bavaricum</name>
    <dbReference type="NCBI Taxonomy" id="29290"/>
    <lineage>
        <taxon>Bacteria</taxon>
        <taxon>Pseudomonadati</taxon>
        <taxon>Nitrospirota</taxon>
        <taxon>Thermodesulfovibrionia</taxon>
        <taxon>Thermodesulfovibrionales</taxon>
        <taxon>Candidatus Magnetobacteriaceae</taxon>
        <taxon>Candidatus Magnetobacterium</taxon>
    </lineage>
</organism>
<evidence type="ECO:0000256" key="8">
    <source>
        <dbReference type="ARBA" id="ARBA00022881"/>
    </source>
</evidence>
<name>A0A0F3GLN7_9BACT</name>
<keyword evidence="2" id="KW-0963">Cytoplasm</keyword>
<dbReference type="Gene3D" id="3.40.50.300">
    <property type="entry name" value="P-loop containing nucleotide triphosphate hydrolases"/>
    <property type="match status" value="1"/>
</dbReference>
<evidence type="ECO:0000256" key="11">
    <source>
        <dbReference type="ARBA" id="ARBA00038000"/>
    </source>
</evidence>
<dbReference type="Gene3D" id="1.20.1580.10">
    <property type="entry name" value="ABC transporter ATPase like domain"/>
    <property type="match status" value="1"/>
</dbReference>
<feature type="region of interest" description="Disordered" evidence="14">
    <location>
        <begin position="296"/>
        <end position="315"/>
    </location>
</feature>
<comment type="subcellular location">
    <subcellularLocation>
        <location evidence="1">Cytoplasm</location>
    </subcellularLocation>
</comment>
<gene>
    <name evidence="15" type="ORF">MBAV_004933</name>
</gene>
<sequence length="342" mass="37333">MHGSAPVALSARSMSMHQPIRLTGASGHNLKGVDLTIPLRALTVVSGVSGSGKSTLVVETLYRALARHFRRTTDNPLPHDGIDGLEHLKDVCLIDQNPIGRNPRSNPATYIKLFEHIRRLFAQQPEARVYGYDAGYFSFNVPGGRCQTCKGEGYQKLAMYFFEDLYVKCQDCNGSRYTQDALNVRYNGRTISECLQLTVEEAIEFFEQHAVITKKLALLRDIGLGYIQIGQAATTLSGGEAQRLKICAELGVQAKTGVMYILDEPTIGLHMHDVGALIGILRRLIEAGNTVVLRGRSRRGRPGVPPCSSGQSPAGVTGFLPGQLQGGAFKDDSPDPIFTMLF</sequence>
<evidence type="ECO:0000256" key="10">
    <source>
        <dbReference type="ARBA" id="ARBA00023204"/>
    </source>
</evidence>
<dbReference type="InterPro" id="IPR017871">
    <property type="entry name" value="ABC_transporter-like_CS"/>
</dbReference>
<keyword evidence="6" id="KW-0228">DNA excision</keyword>
<proteinExistence type="inferred from homology"/>
<evidence type="ECO:0000256" key="3">
    <source>
        <dbReference type="ARBA" id="ARBA00022737"/>
    </source>
</evidence>
<keyword evidence="10" id="KW-0234">DNA repair</keyword>
<dbReference type="EMBL" id="LACI01002136">
    <property type="protein sequence ID" value="KJU82874.1"/>
    <property type="molecule type" value="Genomic_DNA"/>
</dbReference>
<keyword evidence="7" id="KW-0067">ATP-binding</keyword>
<evidence type="ECO:0000256" key="13">
    <source>
        <dbReference type="ARBA" id="ARBA00042156"/>
    </source>
</evidence>
<dbReference type="GO" id="GO:0004518">
    <property type="term" value="F:nuclease activity"/>
    <property type="evidence" value="ECO:0007669"/>
    <property type="project" value="UniProtKB-KW"/>
</dbReference>
<dbReference type="GO" id="GO:0003677">
    <property type="term" value="F:DNA binding"/>
    <property type="evidence" value="ECO:0007669"/>
    <property type="project" value="UniProtKB-KW"/>
</dbReference>
<dbReference type="GO" id="GO:0005524">
    <property type="term" value="F:ATP binding"/>
    <property type="evidence" value="ECO:0007669"/>
    <property type="project" value="UniProtKB-KW"/>
</dbReference>
<comment type="similarity">
    <text evidence="11">Belongs to the ABC transporter superfamily. UvrA family.</text>
</comment>
<dbReference type="InterPro" id="IPR027417">
    <property type="entry name" value="P-loop_NTPase"/>
</dbReference>
<evidence type="ECO:0000256" key="4">
    <source>
        <dbReference type="ARBA" id="ARBA00022741"/>
    </source>
</evidence>
<dbReference type="GO" id="GO:0006281">
    <property type="term" value="P:DNA repair"/>
    <property type="evidence" value="ECO:0007669"/>
    <property type="project" value="UniProtKB-KW"/>
</dbReference>
<reference evidence="15 16" key="1">
    <citation type="submission" date="2015-02" db="EMBL/GenBank/DDBJ databases">
        <title>Single-cell genomics of uncultivated deep-branching MTB reveals a conserved set of magnetosome genes.</title>
        <authorList>
            <person name="Kolinko S."/>
            <person name="Richter M."/>
            <person name="Glockner F.O."/>
            <person name="Brachmann A."/>
            <person name="Schuler D."/>
        </authorList>
    </citation>
    <scope>NUCLEOTIDE SEQUENCE [LARGE SCALE GENOMIC DNA]</scope>
    <source>
        <strain evidence="15">TM-1</strain>
    </source>
</reference>
<evidence type="ECO:0000256" key="1">
    <source>
        <dbReference type="ARBA" id="ARBA00004496"/>
    </source>
</evidence>
<keyword evidence="4" id="KW-0547">Nucleotide-binding</keyword>
<protein>
    <recommendedName>
        <fullName evidence="12">UvrABC system protein A</fullName>
    </recommendedName>
    <alternativeName>
        <fullName evidence="13">Excinuclease ABC subunit A</fullName>
    </alternativeName>
</protein>
<dbReference type="SUPFAM" id="SSF52540">
    <property type="entry name" value="P-loop containing nucleoside triphosphate hydrolases"/>
    <property type="match status" value="1"/>
</dbReference>
<dbReference type="PROSITE" id="PS00211">
    <property type="entry name" value="ABC_TRANSPORTER_1"/>
    <property type="match status" value="1"/>
</dbReference>